<keyword evidence="3" id="KW-0808">Transferase</keyword>
<dbReference type="InterPro" id="IPR020007">
    <property type="entry name" value="NeuB/NeuA"/>
</dbReference>
<dbReference type="InterPro" id="IPR013974">
    <property type="entry name" value="SAF"/>
</dbReference>
<dbReference type="KEGG" id="fcz:IMF26_04555"/>
<dbReference type="Pfam" id="PF08666">
    <property type="entry name" value="SAF"/>
    <property type="match status" value="1"/>
</dbReference>
<dbReference type="AlphaFoldDB" id="A0AAT9LH77"/>
<dbReference type="CDD" id="cd11615">
    <property type="entry name" value="SAF_NeuB_like"/>
    <property type="match status" value="1"/>
</dbReference>
<name>A0AAT9LH77_9FIRM</name>
<evidence type="ECO:0000313" key="3">
    <source>
        <dbReference type="EMBL" id="QUL99577.1"/>
    </source>
</evidence>
<dbReference type="GO" id="GO:0016051">
    <property type="term" value="P:carbohydrate biosynthetic process"/>
    <property type="evidence" value="ECO:0007669"/>
    <property type="project" value="InterPro"/>
</dbReference>
<sequence>MGTSLLRQTYIIAEAGVNHDGKLDKALRLVDVAAEAGADAVKFQAFRAAKMTSSIAPKAAYQLERTARDETQEEMLKKYELSDEAFAKLAEHARARGIDFICTPFDEESVELVAALQPAAIKVSSGDLTNHPLLKRIASKGYPVILSSGMATLGEVESALHVVENARPSLVIVLHCTSSYPADPKDVNLRAMETIRRAFAIPVGYSDHTLGIEVAIAAVALGACVIEKHFTLSRLDEGPDHAMSLEPIELQALVRSVRIVEQALGNGVKRVTDSEMDTRISARKSIHLAVDVSEGEVITLEKLCCLRPGDGISPSLLDLVVGRRARRQLAAGHKLNWQDI</sequence>
<reference evidence="3" key="1">
    <citation type="submission" date="2020-10" db="EMBL/GenBank/DDBJ databases">
        <authorList>
            <person name="Kadnikov V."/>
            <person name="Beletsky A.V."/>
            <person name="Mardanov A.V."/>
            <person name="Karnachuk O.V."/>
            <person name="Ravin N.V."/>
        </authorList>
    </citation>
    <scope>NUCLEOTIDE SEQUENCE</scope>
    <source>
        <strain evidence="3">Bu02</strain>
    </source>
</reference>
<protein>
    <submittedName>
        <fullName evidence="3">N-acetylneuraminate synthase</fullName>
        <ecNumber evidence="3">2.5.1.56</ecNumber>
    </submittedName>
</protein>
<dbReference type="GO" id="GO:0050462">
    <property type="term" value="F:N-acetylneuraminate synthase activity"/>
    <property type="evidence" value="ECO:0007669"/>
    <property type="project" value="UniProtKB-EC"/>
</dbReference>
<dbReference type="PANTHER" id="PTHR42966:SF1">
    <property type="entry name" value="SIALIC ACID SYNTHASE"/>
    <property type="match status" value="1"/>
</dbReference>
<dbReference type="InterPro" id="IPR036732">
    <property type="entry name" value="AFP_Neu5c_C_sf"/>
</dbReference>
<feature type="domain" description="PseI/NeuA/B-like" evidence="1">
    <location>
        <begin position="29"/>
        <end position="269"/>
    </location>
</feature>
<dbReference type="SUPFAM" id="SSF51269">
    <property type="entry name" value="AFP III-like domain"/>
    <property type="match status" value="1"/>
</dbReference>
<evidence type="ECO:0000259" key="1">
    <source>
        <dbReference type="Pfam" id="PF03102"/>
    </source>
</evidence>
<dbReference type="Gene3D" id="3.20.20.70">
    <property type="entry name" value="Aldolase class I"/>
    <property type="match status" value="1"/>
</dbReference>
<reference evidence="3" key="2">
    <citation type="journal article" date="2023" name="Biology">
        <title>Prokaryotic Life Associated with Coal-Fire Gas Vents Revealed by Metagenomics.</title>
        <authorList>
            <person name="Kadnikov V.V."/>
            <person name="Mardanov A.V."/>
            <person name="Beletsky A.V."/>
            <person name="Karnachuk O.V."/>
            <person name="Ravin N.V."/>
        </authorList>
    </citation>
    <scope>NUCLEOTIDE SEQUENCE</scope>
    <source>
        <strain evidence="3">Bu02</strain>
    </source>
</reference>
<dbReference type="InterPro" id="IPR013132">
    <property type="entry name" value="PseI/NeuA/B-like_N"/>
</dbReference>
<dbReference type="GO" id="GO:0047444">
    <property type="term" value="F:N-acylneuraminate-9-phosphate synthase activity"/>
    <property type="evidence" value="ECO:0007669"/>
    <property type="project" value="TreeGrafter"/>
</dbReference>
<evidence type="ECO:0000259" key="2">
    <source>
        <dbReference type="Pfam" id="PF08666"/>
    </source>
</evidence>
<accession>A0AAT9LH77</accession>
<dbReference type="InterPro" id="IPR013785">
    <property type="entry name" value="Aldolase_TIM"/>
</dbReference>
<feature type="domain" description="SAF" evidence="2">
    <location>
        <begin position="285"/>
        <end position="340"/>
    </location>
</feature>
<dbReference type="PANTHER" id="PTHR42966">
    <property type="entry name" value="N-ACETYLNEURAMINATE SYNTHASE"/>
    <property type="match status" value="1"/>
</dbReference>
<dbReference type="InterPro" id="IPR051690">
    <property type="entry name" value="PseI-like"/>
</dbReference>
<dbReference type="InterPro" id="IPR057736">
    <property type="entry name" value="SAF_PseI/NeuA/NeuB"/>
</dbReference>
<dbReference type="Pfam" id="PF03102">
    <property type="entry name" value="NeuB"/>
    <property type="match status" value="1"/>
</dbReference>
<dbReference type="EMBL" id="CP062796">
    <property type="protein sequence ID" value="QUL99577.1"/>
    <property type="molecule type" value="Genomic_DNA"/>
</dbReference>
<dbReference type="EC" id="2.5.1.56" evidence="3"/>
<organism evidence="3">
    <name type="scientific">Candidatus Fermentithermobacillus carboniphilus</name>
    <dbReference type="NCBI Taxonomy" id="3085328"/>
    <lineage>
        <taxon>Bacteria</taxon>
        <taxon>Bacillati</taxon>
        <taxon>Bacillota</taxon>
        <taxon>Candidatus Fermentithermobacillia</taxon>
        <taxon>Candidatus Fermentithermobacillales</taxon>
        <taxon>Candidatus Fermentithermobacillaceae</taxon>
        <taxon>Candidatus Fermentithermobacillus</taxon>
    </lineage>
</organism>
<dbReference type="NCBIfam" id="TIGR03569">
    <property type="entry name" value="NeuB_NnaB"/>
    <property type="match status" value="1"/>
</dbReference>
<proteinExistence type="predicted"/>
<dbReference type="SUPFAM" id="SSF51569">
    <property type="entry name" value="Aldolase"/>
    <property type="match status" value="1"/>
</dbReference>
<dbReference type="Gene3D" id="3.90.1210.10">
    <property type="entry name" value="Antifreeze-like/N-acetylneuraminic acid synthase C-terminal domain"/>
    <property type="match status" value="1"/>
</dbReference>
<gene>
    <name evidence="3" type="primary">neuB</name>
    <name evidence="3" type="ORF">IMF26_04555</name>
</gene>